<reference evidence="1" key="1">
    <citation type="submission" date="2021-03" db="EMBL/GenBank/DDBJ databases">
        <title>Bacillus suaedae sp. nov., isolated from Suaeda aralocaspica.</title>
        <authorList>
            <person name="Lei R.F.R."/>
        </authorList>
    </citation>
    <scope>NUCLEOTIDE SEQUENCE</scope>
    <source>
        <strain evidence="1">YZJH907-2</strain>
    </source>
</reference>
<dbReference type="EMBL" id="JAGKSQ010000006">
    <property type="protein sequence ID" value="MBP3952376.1"/>
    <property type="molecule type" value="Genomic_DNA"/>
</dbReference>
<organism evidence="1 2">
    <name type="scientific">Halalkalibacter suaedae</name>
    <dbReference type="NCBI Taxonomy" id="2822140"/>
    <lineage>
        <taxon>Bacteria</taxon>
        <taxon>Bacillati</taxon>
        <taxon>Bacillota</taxon>
        <taxon>Bacilli</taxon>
        <taxon>Bacillales</taxon>
        <taxon>Bacillaceae</taxon>
        <taxon>Halalkalibacter</taxon>
    </lineage>
</organism>
<comment type="caution">
    <text evidence="1">The sequence shown here is derived from an EMBL/GenBank/DDBJ whole genome shotgun (WGS) entry which is preliminary data.</text>
</comment>
<keyword evidence="2" id="KW-1185">Reference proteome</keyword>
<dbReference type="RefSeq" id="WP_210598080.1">
    <property type="nucleotide sequence ID" value="NZ_JAGKSQ010000006.1"/>
</dbReference>
<name>A0A941AQ30_9BACI</name>
<evidence type="ECO:0000313" key="2">
    <source>
        <dbReference type="Proteomes" id="UP000678228"/>
    </source>
</evidence>
<gene>
    <name evidence="1" type="ORF">J7W16_14730</name>
</gene>
<sequence>MNLFKAHIVHPNTQVPLIVYFNESDGHVTFEKDNEVLELLLQLQKDLAQDKKFLQNISQTNHLCKTQYPVDTFGDVYEFLGKLGIKKEDLSFQPLYLH</sequence>
<dbReference type="AlphaFoldDB" id="A0A941AQ30"/>
<evidence type="ECO:0000313" key="1">
    <source>
        <dbReference type="EMBL" id="MBP3952376.1"/>
    </source>
</evidence>
<accession>A0A941AQ30</accession>
<proteinExistence type="predicted"/>
<dbReference type="Proteomes" id="UP000678228">
    <property type="component" value="Unassembled WGS sequence"/>
</dbReference>
<protein>
    <submittedName>
        <fullName evidence="1">Uncharacterized protein</fullName>
    </submittedName>
</protein>